<evidence type="ECO:0000313" key="2">
    <source>
        <dbReference type="Proteomes" id="UP000018855"/>
    </source>
</evidence>
<protein>
    <submittedName>
        <fullName evidence="1">Uncharacterized protein</fullName>
    </submittedName>
</protein>
<sequence>MNSQDIFNKRICQAVKASTIEVRDTAQEKHRFTSRTGNLEKAVDYRISNSGMQGVVFIDSDVAKYGPFVHAGTPAHVIRPHFKKVLRFVPQGGNGFIFARKVVHPGTAPDPFLYEALQDNVSNITSIFSRYTGIALDDVAQGLVKDEITLSFEI</sequence>
<accession>W1VC89</accession>
<dbReference type="EMBL" id="AZMJ01000007">
    <property type="protein sequence ID" value="ETJ02455.1"/>
    <property type="molecule type" value="Genomic_DNA"/>
</dbReference>
<organism evidence="1 2">
    <name type="scientific">Veillonella dispar DORA_11</name>
    <dbReference type="NCBI Taxonomy" id="1403949"/>
    <lineage>
        <taxon>Bacteria</taxon>
        <taxon>Bacillati</taxon>
        <taxon>Bacillota</taxon>
        <taxon>Negativicutes</taxon>
        <taxon>Veillonellales</taxon>
        <taxon>Veillonellaceae</taxon>
        <taxon>Veillonella</taxon>
    </lineage>
</organism>
<evidence type="ECO:0000313" key="1">
    <source>
        <dbReference type="EMBL" id="ETJ02455.1"/>
    </source>
</evidence>
<proteinExistence type="predicted"/>
<dbReference type="AlphaFoldDB" id="W1VC89"/>
<comment type="caution">
    <text evidence="1">The sequence shown here is derived from an EMBL/GenBank/DDBJ whole genome shotgun (WGS) entry which is preliminary data.</text>
</comment>
<name>W1VC89_9FIRM</name>
<dbReference type="Proteomes" id="UP000018855">
    <property type="component" value="Unassembled WGS sequence"/>
</dbReference>
<reference evidence="1 2" key="1">
    <citation type="submission" date="2013-12" db="EMBL/GenBank/DDBJ databases">
        <title>A Varibaculum cambriense genome reconstructed from a premature infant gut community with otherwise low bacterial novelty that shifts toward anaerobic metabolism during the third week of life.</title>
        <authorList>
            <person name="Brown C.T."/>
            <person name="Sharon I."/>
            <person name="Thomas B.C."/>
            <person name="Castelle C.J."/>
            <person name="Morowitz M.J."/>
            <person name="Banfield J.F."/>
        </authorList>
    </citation>
    <scope>NUCLEOTIDE SEQUENCE [LARGE SCALE GENOMIC DNA]</scope>
    <source>
        <strain evidence="2">DORA_11</strain>
    </source>
</reference>
<gene>
    <name evidence="1" type="ORF">Q619_VDC00007G0031</name>
</gene>